<feature type="compositionally biased region" description="Polar residues" evidence="4">
    <location>
        <begin position="141"/>
        <end position="166"/>
    </location>
</feature>
<evidence type="ECO:0000313" key="9">
    <source>
        <dbReference type="Proteomes" id="UP000011715"/>
    </source>
</evidence>
<dbReference type="InterPro" id="IPR036770">
    <property type="entry name" value="Ankyrin_rpt-contain_sf"/>
</dbReference>
<dbReference type="PROSITE" id="PS50297">
    <property type="entry name" value="ANK_REP_REGION"/>
    <property type="match status" value="2"/>
</dbReference>
<feature type="compositionally biased region" description="Low complexity" evidence="4">
    <location>
        <begin position="66"/>
        <end position="96"/>
    </location>
</feature>
<organism evidence="8 9">
    <name type="scientific">Magnaporthiopsis poae (strain ATCC 64411 / 73-15)</name>
    <name type="common">Kentucky bluegrass fungus</name>
    <name type="synonym">Magnaporthe poae</name>
    <dbReference type="NCBI Taxonomy" id="644358"/>
    <lineage>
        <taxon>Eukaryota</taxon>
        <taxon>Fungi</taxon>
        <taxon>Dikarya</taxon>
        <taxon>Ascomycota</taxon>
        <taxon>Pezizomycotina</taxon>
        <taxon>Sordariomycetes</taxon>
        <taxon>Sordariomycetidae</taxon>
        <taxon>Magnaporthales</taxon>
        <taxon>Magnaporthaceae</taxon>
        <taxon>Magnaporthiopsis</taxon>
    </lineage>
</organism>
<feature type="compositionally biased region" description="Polar residues" evidence="4">
    <location>
        <begin position="242"/>
        <end position="259"/>
    </location>
</feature>
<keyword evidence="2 3" id="KW-0040">ANK repeat</keyword>
<dbReference type="PANTHER" id="PTHR24171">
    <property type="entry name" value="ANKYRIN REPEAT DOMAIN-CONTAINING PROTEIN 39-RELATED"/>
    <property type="match status" value="1"/>
</dbReference>
<dbReference type="EMBL" id="ADBL01002102">
    <property type="status" value="NOT_ANNOTATED_CDS"/>
    <property type="molecule type" value="Genomic_DNA"/>
</dbReference>
<feature type="region of interest" description="Disordered" evidence="4">
    <location>
        <begin position="39"/>
        <end position="104"/>
    </location>
</feature>
<dbReference type="Gene3D" id="2.60.40.10">
    <property type="entry name" value="Immunoglobulins"/>
    <property type="match status" value="1"/>
</dbReference>
<dbReference type="eggNOG" id="KOG3836">
    <property type="taxonomic scope" value="Eukaryota"/>
</dbReference>
<feature type="compositionally biased region" description="Low complexity" evidence="4">
    <location>
        <begin position="640"/>
        <end position="651"/>
    </location>
</feature>
<keyword evidence="1" id="KW-0677">Repeat</keyword>
<dbReference type="Pfam" id="PF01833">
    <property type="entry name" value="TIG"/>
    <property type="match status" value="1"/>
</dbReference>
<dbReference type="Pfam" id="PF25603">
    <property type="entry name" value="SPT23_MGA2_DBD"/>
    <property type="match status" value="1"/>
</dbReference>
<dbReference type="CDD" id="cd00102">
    <property type="entry name" value="IPT"/>
    <property type="match status" value="1"/>
</dbReference>
<keyword evidence="5" id="KW-0472">Membrane</keyword>
<dbReference type="SUPFAM" id="SSF81296">
    <property type="entry name" value="E set domains"/>
    <property type="match status" value="1"/>
</dbReference>
<feature type="region of interest" description="Disordered" evidence="4">
    <location>
        <begin position="1374"/>
        <end position="1397"/>
    </location>
</feature>
<feature type="compositionally biased region" description="Polar residues" evidence="4">
    <location>
        <begin position="690"/>
        <end position="718"/>
    </location>
</feature>
<evidence type="ECO:0000313" key="7">
    <source>
        <dbReference type="EMBL" id="KLU89710.1"/>
    </source>
</evidence>
<feature type="compositionally biased region" description="Polar residues" evidence="4">
    <location>
        <begin position="797"/>
        <end position="806"/>
    </location>
</feature>
<dbReference type="Proteomes" id="UP000011715">
    <property type="component" value="Unassembled WGS sequence"/>
</dbReference>
<reference evidence="8" key="4">
    <citation type="journal article" date="2015" name="G3 (Bethesda)">
        <title>Genome sequences of three phytopathogenic species of the Magnaporthaceae family of fungi.</title>
        <authorList>
            <person name="Okagaki L.H."/>
            <person name="Nunes C.C."/>
            <person name="Sailsbery J."/>
            <person name="Clay B."/>
            <person name="Brown D."/>
            <person name="John T."/>
            <person name="Oh Y."/>
            <person name="Young N."/>
            <person name="Fitzgerald M."/>
            <person name="Haas B.J."/>
            <person name="Zeng Q."/>
            <person name="Young S."/>
            <person name="Adiconis X."/>
            <person name="Fan L."/>
            <person name="Levin J.Z."/>
            <person name="Mitchell T.K."/>
            <person name="Okubara P.A."/>
            <person name="Farman M.L."/>
            <person name="Kohn L.M."/>
            <person name="Birren B."/>
            <person name="Ma L.-J."/>
            <person name="Dean R.A."/>
        </authorList>
    </citation>
    <scope>NUCLEOTIDE SEQUENCE</scope>
    <source>
        <strain evidence="8">ATCC 64411 / 73-15</strain>
    </source>
</reference>
<dbReference type="SMART" id="SM00429">
    <property type="entry name" value="IPT"/>
    <property type="match status" value="1"/>
</dbReference>
<feature type="domain" description="IPT/TIG" evidence="6">
    <location>
        <begin position="838"/>
        <end position="917"/>
    </location>
</feature>
<dbReference type="GO" id="GO:0004842">
    <property type="term" value="F:ubiquitin-protein transferase activity"/>
    <property type="evidence" value="ECO:0007669"/>
    <property type="project" value="TreeGrafter"/>
</dbReference>
<feature type="compositionally biased region" description="Low complexity" evidence="4">
    <location>
        <begin position="576"/>
        <end position="596"/>
    </location>
</feature>
<dbReference type="VEuPathDB" id="FungiDB:MAPG_08679"/>
<evidence type="ECO:0000259" key="6">
    <source>
        <dbReference type="SMART" id="SM00429"/>
    </source>
</evidence>
<reference evidence="7" key="3">
    <citation type="submission" date="2011-03" db="EMBL/GenBank/DDBJ databases">
        <title>Annotation of Magnaporthe poae ATCC 64411.</title>
        <authorList>
            <person name="Ma L.-J."/>
            <person name="Dead R."/>
            <person name="Young S.K."/>
            <person name="Zeng Q."/>
            <person name="Gargeya S."/>
            <person name="Fitzgerald M."/>
            <person name="Haas B."/>
            <person name="Abouelleil A."/>
            <person name="Alvarado L."/>
            <person name="Arachchi H.M."/>
            <person name="Berlin A."/>
            <person name="Brown A."/>
            <person name="Chapman S.B."/>
            <person name="Chen Z."/>
            <person name="Dunbar C."/>
            <person name="Freedman E."/>
            <person name="Gearin G."/>
            <person name="Gellesch M."/>
            <person name="Goldberg J."/>
            <person name="Griggs A."/>
            <person name="Gujja S."/>
            <person name="Heiman D."/>
            <person name="Howarth C."/>
            <person name="Larson L."/>
            <person name="Lui A."/>
            <person name="MacDonald P.J.P."/>
            <person name="Mehta T."/>
            <person name="Montmayeur A."/>
            <person name="Murphy C."/>
            <person name="Neiman D."/>
            <person name="Pearson M."/>
            <person name="Priest M."/>
            <person name="Roberts A."/>
            <person name="Saif S."/>
            <person name="Shea T."/>
            <person name="Shenoy N."/>
            <person name="Sisk P."/>
            <person name="Stolte C."/>
            <person name="Sykes S."/>
            <person name="Yandava C."/>
            <person name="Wortman J."/>
            <person name="Nusbaum C."/>
            <person name="Birren B."/>
        </authorList>
    </citation>
    <scope>NUCLEOTIDE SEQUENCE</scope>
    <source>
        <strain evidence="7">ATCC 64411</strain>
    </source>
</reference>
<dbReference type="InterPro" id="IPR002909">
    <property type="entry name" value="IPT_dom"/>
</dbReference>
<dbReference type="EnsemblFungi" id="MAPG_08679T0">
    <property type="protein sequence ID" value="MAPG_08679T0"/>
    <property type="gene ID" value="MAPG_08679"/>
</dbReference>
<feature type="compositionally biased region" description="Low complexity" evidence="4">
    <location>
        <begin position="1120"/>
        <end position="1134"/>
    </location>
</feature>
<dbReference type="Gene3D" id="1.25.40.20">
    <property type="entry name" value="Ankyrin repeat-containing domain"/>
    <property type="match status" value="1"/>
</dbReference>
<gene>
    <name evidence="7" type="ORF">MAPG_08679</name>
</gene>
<feature type="compositionally biased region" description="Polar residues" evidence="4">
    <location>
        <begin position="657"/>
        <end position="667"/>
    </location>
</feature>
<feature type="compositionally biased region" description="Low complexity" evidence="4">
    <location>
        <begin position="784"/>
        <end position="796"/>
    </location>
</feature>
<dbReference type="OMA" id="HPMMRRI"/>
<dbReference type="STRING" id="644358.A0A0C4E7Z5"/>
<protein>
    <submittedName>
        <fullName evidence="7">Ankyrin repeat protein</fullName>
    </submittedName>
</protein>
<dbReference type="EMBL" id="GL876973">
    <property type="protein sequence ID" value="KLU89710.1"/>
    <property type="molecule type" value="Genomic_DNA"/>
</dbReference>
<evidence type="ECO:0000256" key="1">
    <source>
        <dbReference type="ARBA" id="ARBA00022737"/>
    </source>
</evidence>
<dbReference type="InterPro" id="IPR057962">
    <property type="entry name" value="SPT23_MGA2_DBD"/>
</dbReference>
<accession>A0A0C4E7Z5</accession>
<keyword evidence="9" id="KW-1185">Reference proteome</keyword>
<feature type="compositionally biased region" description="Low complexity" evidence="4">
    <location>
        <begin position="1154"/>
        <end position="1165"/>
    </location>
</feature>
<feature type="compositionally biased region" description="Basic and acidic residues" evidence="4">
    <location>
        <begin position="429"/>
        <end position="448"/>
    </location>
</feature>
<dbReference type="InterPro" id="IPR002110">
    <property type="entry name" value="Ankyrin_rpt"/>
</dbReference>
<dbReference type="PROSITE" id="PS50088">
    <property type="entry name" value="ANK_REPEAT"/>
    <property type="match status" value="2"/>
</dbReference>
<name>A0A0C4E7Z5_MAGP6</name>
<feature type="compositionally biased region" description="Polar residues" evidence="4">
    <location>
        <begin position="745"/>
        <end position="756"/>
    </location>
</feature>
<reference evidence="8" key="5">
    <citation type="submission" date="2015-06" db="UniProtKB">
        <authorList>
            <consortium name="EnsemblFungi"/>
        </authorList>
    </citation>
    <scope>IDENTIFICATION</scope>
    <source>
        <strain evidence="8">ATCC 64411</strain>
    </source>
</reference>
<evidence type="ECO:0000256" key="2">
    <source>
        <dbReference type="ARBA" id="ARBA00023043"/>
    </source>
</evidence>
<feature type="repeat" description="ANK" evidence="3">
    <location>
        <begin position="1056"/>
        <end position="1088"/>
    </location>
</feature>
<feature type="compositionally biased region" description="Polar residues" evidence="4">
    <location>
        <begin position="223"/>
        <end position="233"/>
    </location>
</feature>
<dbReference type="InterPro" id="IPR013783">
    <property type="entry name" value="Ig-like_fold"/>
</dbReference>
<dbReference type="InterPro" id="IPR014756">
    <property type="entry name" value="Ig_E-set"/>
</dbReference>
<evidence type="ECO:0000256" key="5">
    <source>
        <dbReference type="SAM" id="Phobius"/>
    </source>
</evidence>
<sequence>MSAHAGFSPEFDLVDSDDGLGQSPLSYLEFINSEDTDALQPYDASRVADQKALLTPGPNPPPPLSNPASSPESPSSTFPDSSSESSSSKQTASSASTKTGFATGDETMTDALDLSHEWKVEDLVHTDDDINNSFAPDGTINPLSIGNSFALDSSISGNFEFNSPVSTPSPFASGPSDAPPPPPPSRESHGGSAGPPAKAPKHGKLASPGARHSGTRGHAKGMSQYSLTRSMNGPKTDGSREVSPSSNMVFSQGSSPSAMFNNSPSPTATMDFMNATSMGVASDGALFTSGFSFANGLPGTPGQPNPPALFGNHGLPMGFPGFPLCPQPVYSGGAPCRLIINQTPLKSRVETQIPVKLKLSPLPPGIKRLHLPRHTISKPKLIAKPRPDRSPDMLELSVMLVCTSAMQDAKLRQRACARAAAGTISPLRSADRKPEGEEDETKPQDGGEVHICSGCITRERKRAARKKAKKPEEEENWTRDERRRVVVFNTHEVKEWQDANAGGSNGTPAEHFITEGVIDAPMRIACYCRHHGEKGGFRVIFTIKDHADNIIAQQLSESIMITDDHKTHTGPPAPAAPAAGPTTTAASSSETSLLPAGAAQSPTESTALSPGARPFPAPPQPDSALKRNISAMFPSVPPNAAQASSASASHAVRNLSRPVSPNGNSGPSAKKRKSSGGMTKVPSALAMTRLETSQSPSAAKPTGASNQLNSALSTSTSPFTPNMTSFPVSADSLFGQAPGGAAQGFNTGPLTPNGNEQALFGAASGGNRAASVDNNLAMTQLYSAPASSHPSRAPSPNNLRNSATALQQQQQQQLERALGNGLYTLPLQMAQPRAPMSVIHKIIPNEGPKSGGIEVTILGGGFFQGLEVMFGDQKATTTTFWGESSLVCLLPPSPISGAVLVTFKQNGQPAAQAFTSANKQQPVFKYVDDDEQQLMRTALSVLGHKMTGKIEDVRDVARRIIGGGDNSSWGSSSGGGQGPVGGGGFNGFSFNGASLESQLLKVLDLIDLDDSTHKARLNLQRRTGQTMLHLACSLGLHRFVAGLLARGANPDARDKGGYTPLHLAALNNHPEIVRRLIYAGADPIIRTLSGLTAADMSQSREVLKAIRRLERHVRSRSGGSLHSRASSATSLRSLWEPPSAHPVAKEYSTEESESLSSGESPEYSEIATEEEGEVVDQADNAWLDMRRPSSSSRAPDGSRKPLPRPTDAREDPAGPASPSAAMMAFREQVSAQLQHFQQAMALHMPTLPQMPQMPNFPVMSPLSDYQGYLNSAPVFQRISSLVPNIGGGGARPDGDRQRPTQDGKWWDLSSLVNSSAPPPAYEEIFPQKDQVSTRGAADSGLEVKQASAATAAAEAEADSKCAALYDTAAASASEVELLEDDGPEGESSTTAATTQELPELLQIGRKNAITKEQQDNLRRAHAEKRKGLRSDRNLFMIWIPVLLVVLCATLYSRVPAVISAISKLLPPGGAAAGSVGGAEQQQLPMARLLQRGAERMREGV</sequence>
<feature type="transmembrane region" description="Helical" evidence="5">
    <location>
        <begin position="1435"/>
        <end position="1454"/>
    </location>
</feature>
<dbReference type="OrthoDB" id="71307at2759"/>
<feature type="region of interest" description="Disordered" evidence="4">
    <location>
        <begin position="128"/>
        <end position="259"/>
    </location>
</feature>
<feature type="region of interest" description="Disordered" evidence="4">
    <location>
        <begin position="784"/>
        <end position="810"/>
    </location>
</feature>
<feature type="compositionally biased region" description="Polar residues" evidence="4">
    <location>
        <begin position="1386"/>
        <end position="1396"/>
    </location>
</feature>
<dbReference type="GO" id="GO:0085020">
    <property type="term" value="P:protein K6-linked ubiquitination"/>
    <property type="evidence" value="ECO:0007669"/>
    <property type="project" value="TreeGrafter"/>
</dbReference>
<dbReference type="Pfam" id="PF12796">
    <property type="entry name" value="Ank_2"/>
    <property type="match status" value="1"/>
</dbReference>
<feature type="repeat" description="ANK" evidence="3">
    <location>
        <begin position="1023"/>
        <end position="1055"/>
    </location>
</feature>
<dbReference type="SMART" id="SM00248">
    <property type="entry name" value="ANK"/>
    <property type="match status" value="2"/>
</dbReference>
<feature type="region of interest" description="Disordered" evidence="4">
    <location>
        <begin position="426"/>
        <end position="452"/>
    </location>
</feature>
<keyword evidence="5" id="KW-1133">Transmembrane helix</keyword>
<dbReference type="SUPFAM" id="SSF48403">
    <property type="entry name" value="Ankyrin repeat"/>
    <property type="match status" value="1"/>
</dbReference>
<proteinExistence type="predicted"/>
<evidence type="ECO:0000256" key="3">
    <source>
        <dbReference type="PROSITE-ProRule" id="PRU00023"/>
    </source>
</evidence>
<feature type="region of interest" description="Disordered" evidence="4">
    <location>
        <begin position="1113"/>
        <end position="1219"/>
    </location>
</feature>
<reference evidence="9" key="2">
    <citation type="submission" date="2010-05" db="EMBL/GenBank/DDBJ databases">
        <title>The genome sequence of Magnaporthe poae strain ATCC 64411.</title>
        <authorList>
            <person name="Ma L.-J."/>
            <person name="Dead R."/>
            <person name="Young S."/>
            <person name="Zeng Q."/>
            <person name="Koehrsen M."/>
            <person name="Alvarado L."/>
            <person name="Berlin A."/>
            <person name="Chapman S.B."/>
            <person name="Chen Z."/>
            <person name="Freedman E."/>
            <person name="Gellesch M."/>
            <person name="Goldberg J."/>
            <person name="Griggs A."/>
            <person name="Gujja S."/>
            <person name="Heilman E.R."/>
            <person name="Heiman D."/>
            <person name="Hepburn T."/>
            <person name="Howarth C."/>
            <person name="Jen D."/>
            <person name="Larson L."/>
            <person name="Mehta T."/>
            <person name="Neiman D."/>
            <person name="Pearson M."/>
            <person name="Roberts A."/>
            <person name="Saif S."/>
            <person name="Shea T."/>
            <person name="Shenoy N."/>
            <person name="Sisk P."/>
            <person name="Stolte C."/>
            <person name="Sykes S."/>
            <person name="Walk T."/>
            <person name="White J."/>
            <person name="Yandava C."/>
            <person name="Haas B."/>
            <person name="Nusbaum C."/>
            <person name="Birren B."/>
        </authorList>
    </citation>
    <scope>NUCLEOTIDE SEQUENCE [LARGE SCALE GENOMIC DNA]</scope>
    <source>
        <strain evidence="9">ATCC 64411 / 73-15</strain>
    </source>
</reference>
<feature type="region of interest" description="Disordered" evidence="4">
    <location>
        <begin position="563"/>
        <end position="718"/>
    </location>
</feature>
<dbReference type="PANTHER" id="PTHR24171:SF8">
    <property type="entry name" value="BRCA1-ASSOCIATED RING DOMAIN PROTEIN 1"/>
    <property type="match status" value="1"/>
</dbReference>
<evidence type="ECO:0000313" key="8">
    <source>
        <dbReference type="EnsemblFungi" id="MAPG_08679T0"/>
    </source>
</evidence>
<feature type="compositionally biased region" description="Acidic residues" evidence="4">
    <location>
        <begin position="1167"/>
        <end position="1176"/>
    </location>
</feature>
<reference evidence="7" key="1">
    <citation type="submission" date="2010-05" db="EMBL/GenBank/DDBJ databases">
        <title>The Genome Sequence of Magnaporthe poae strain ATCC 64411.</title>
        <authorList>
            <consortium name="The Broad Institute Genome Sequencing Platform"/>
            <consortium name="Broad Institute Genome Sequencing Center for Infectious Disease"/>
            <person name="Ma L.-J."/>
            <person name="Dead R."/>
            <person name="Young S."/>
            <person name="Zeng Q."/>
            <person name="Koehrsen M."/>
            <person name="Alvarado L."/>
            <person name="Berlin A."/>
            <person name="Chapman S.B."/>
            <person name="Chen Z."/>
            <person name="Freedman E."/>
            <person name="Gellesch M."/>
            <person name="Goldberg J."/>
            <person name="Griggs A."/>
            <person name="Gujja S."/>
            <person name="Heilman E.R."/>
            <person name="Heiman D."/>
            <person name="Hepburn T."/>
            <person name="Howarth C."/>
            <person name="Jen D."/>
            <person name="Larson L."/>
            <person name="Mehta T."/>
            <person name="Neiman D."/>
            <person name="Pearson M."/>
            <person name="Roberts A."/>
            <person name="Saif S."/>
            <person name="Shea T."/>
            <person name="Shenoy N."/>
            <person name="Sisk P."/>
            <person name="Stolte C."/>
            <person name="Sykes S."/>
            <person name="Walk T."/>
            <person name="White J."/>
            <person name="Yandava C."/>
            <person name="Haas B."/>
            <person name="Nusbaum C."/>
            <person name="Birren B."/>
        </authorList>
    </citation>
    <scope>NUCLEOTIDE SEQUENCE</scope>
    <source>
        <strain evidence="7">ATCC 64411</strain>
    </source>
</reference>
<keyword evidence="5" id="KW-0812">Transmembrane</keyword>
<evidence type="ECO:0000256" key="4">
    <source>
        <dbReference type="SAM" id="MobiDB-lite"/>
    </source>
</evidence>
<feature type="region of interest" description="Disordered" evidence="4">
    <location>
        <begin position="1"/>
        <end position="24"/>
    </location>
</feature>
<feature type="region of interest" description="Disordered" evidence="4">
    <location>
        <begin position="737"/>
        <end position="761"/>
    </location>
</feature>